<dbReference type="EMBL" id="RRUC01000015">
    <property type="protein sequence ID" value="RRN04780.1"/>
    <property type="molecule type" value="Genomic_DNA"/>
</dbReference>
<organism evidence="1 2">
    <name type="scientific">Bibersteinia trehalosi</name>
    <name type="common">Pasteurella trehalosi</name>
    <dbReference type="NCBI Taxonomy" id="47735"/>
    <lineage>
        <taxon>Bacteria</taxon>
        <taxon>Pseudomonadati</taxon>
        <taxon>Pseudomonadota</taxon>
        <taxon>Gammaproteobacteria</taxon>
        <taxon>Pasteurellales</taxon>
        <taxon>Pasteurellaceae</taxon>
        <taxon>Bibersteinia</taxon>
    </lineage>
</organism>
<accession>A0A3R8LEC0</accession>
<protein>
    <submittedName>
        <fullName evidence="1">Uncharacterized protein</fullName>
    </submittedName>
</protein>
<name>A0A3R8LEC0_BIBTR</name>
<dbReference type="Proteomes" id="UP000276010">
    <property type="component" value="Unassembled WGS sequence"/>
</dbReference>
<sequence>MSYTANAKALQKQIAQMAKTDPVWLERIKAIKAKGVKGWNCIYQAVADFKLEKQATTNEKEQGLNRVELAFKRMGESEKSDLLHFARLIAAERKVKFEVKYFQPLREFSQDERACIATALARMQAVRQAFPPNLRVNEFHPKAQGTKKWLY</sequence>
<reference evidence="1 2" key="1">
    <citation type="submission" date="2018-11" db="EMBL/GenBank/DDBJ databases">
        <title>Whole genome sequence of Bibersteinia trehalosi strain OADDL-BT1 an multidrug resistant pathogen isolate.</title>
        <authorList>
            <person name="Couger M."/>
            <person name="Ramachandran A."/>
        </authorList>
    </citation>
    <scope>NUCLEOTIDE SEQUENCE [LARGE SCALE GENOMIC DNA]</scope>
    <source>
        <strain evidence="1 2">OADDL-BT1</strain>
    </source>
</reference>
<comment type="caution">
    <text evidence="1">The sequence shown here is derived from an EMBL/GenBank/DDBJ whole genome shotgun (WGS) entry which is preliminary data.</text>
</comment>
<gene>
    <name evidence="1" type="ORF">EIM44_04905</name>
</gene>
<proteinExistence type="predicted"/>
<dbReference type="AlphaFoldDB" id="A0A3R8LEC0"/>
<evidence type="ECO:0000313" key="2">
    <source>
        <dbReference type="Proteomes" id="UP000276010"/>
    </source>
</evidence>
<dbReference type="RefSeq" id="WP_125134760.1">
    <property type="nucleotide sequence ID" value="NZ_RRUC01000015.1"/>
</dbReference>
<evidence type="ECO:0000313" key="1">
    <source>
        <dbReference type="EMBL" id="RRN04780.1"/>
    </source>
</evidence>